<evidence type="ECO:0000313" key="2">
    <source>
        <dbReference type="EMBL" id="PKW27863.1"/>
    </source>
</evidence>
<keyword evidence="3" id="KW-1185">Reference proteome</keyword>
<dbReference type="InterPro" id="IPR015943">
    <property type="entry name" value="WD40/YVTN_repeat-like_dom_sf"/>
</dbReference>
<dbReference type="PANTHER" id="PTHR47197">
    <property type="entry name" value="PROTEIN NIRF"/>
    <property type="match status" value="1"/>
</dbReference>
<dbReference type="PANTHER" id="PTHR47197:SF3">
    <property type="entry name" value="DIHYDRO-HEME D1 DEHYDROGENASE"/>
    <property type="match status" value="1"/>
</dbReference>
<dbReference type="InterPro" id="IPR011045">
    <property type="entry name" value="N2O_reductase_N"/>
</dbReference>
<comment type="caution">
    <text evidence="2">The sequence shown here is derived from an EMBL/GenBank/DDBJ whole genome shotgun (WGS) entry which is preliminary data.</text>
</comment>
<dbReference type="Proteomes" id="UP000233781">
    <property type="component" value="Unassembled WGS sequence"/>
</dbReference>
<dbReference type="InterPro" id="IPR051200">
    <property type="entry name" value="Host-pathogen_enzymatic-act"/>
</dbReference>
<dbReference type="EMBL" id="PJNE01000001">
    <property type="protein sequence ID" value="PKW27863.1"/>
    <property type="molecule type" value="Genomic_DNA"/>
</dbReference>
<dbReference type="AlphaFoldDB" id="A0A2N3YLY3"/>
<organism evidence="2 3">
    <name type="scientific">Phycicoccus duodecadis</name>
    <dbReference type="NCBI Taxonomy" id="173053"/>
    <lineage>
        <taxon>Bacteria</taxon>
        <taxon>Bacillati</taxon>
        <taxon>Actinomycetota</taxon>
        <taxon>Actinomycetes</taxon>
        <taxon>Micrococcales</taxon>
        <taxon>Intrasporangiaceae</taxon>
        <taxon>Phycicoccus</taxon>
    </lineage>
</organism>
<proteinExistence type="predicted"/>
<reference evidence="2 3" key="1">
    <citation type="submission" date="2017-12" db="EMBL/GenBank/DDBJ databases">
        <title>Sequencing the genomes of 1000 Actinobacteria strains.</title>
        <authorList>
            <person name="Klenk H.-P."/>
        </authorList>
    </citation>
    <scope>NUCLEOTIDE SEQUENCE [LARGE SCALE GENOMIC DNA]</scope>
    <source>
        <strain evidence="2 3">DSM 12806</strain>
    </source>
</reference>
<gene>
    <name evidence="2" type="ORF">ATL31_2714</name>
</gene>
<protein>
    <recommendedName>
        <fullName evidence="4">DNA-binding beta-propeller fold protein YncE</fullName>
    </recommendedName>
</protein>
<feature type="region of interest" description="Disordered" evidence="1">
    <location>
        <begin position="14"/>
        <end position="37"/>
    </location>
</feature>
<evidence type="ECO:0000256" key="1">
    <source>
        <dbReference type="SAM" id="MobiDB-lite"/>
    </source>
</evidence>
<accession>A0A2N3YLY3</accession>
<name>A0A2N3YLY3_9MICO</name>
<evidence type="ECO:0000313" key="3">
    <source>
        <dbReference type="Proteomes" id="UP000233781"/>
    </source>
</evidence>
<dbReference type="Gene3D" id="2.130.10.10">
    <property type="entry name" value="YVTN repeat-like/Quinoprotein amine dehydrogenase"/>
    <property type="match status" value="2"/>
</dbReference>
<sequence length="327" mass="33158">MLLLGSLALAGCSAEGAGGKPPSSPAKKGAEPADAPTPTVAAAGKVAPAGYAAEGMVFDELTASLVVGARRPDRIVVLDPTTLAERRSVRVAGTVRHLGLMPPGGVVLVPNEAGDTVSEVDLRTGAVRSTPVGHVPHDAAGTAAGEVLVADEFSRSMSVVRDGRVVHTFDDLVQPGGVVAAGRLGLVVDVGDYTVSAYDLDRMARVGRVAAGAGPTHAVLAAPTRLAVADTRGGRLRLLSVDPLREVADFAVGPSPYGLAADPGEGLVWVTLSGSNAVVGVSVAGDDPRIVARYPTVRQPNSVAVAPGSRTVFVSSRTDALVQRIAR</sequence>
<evidence type="ECO:0008006" key="4">
    <source>
        <dbReference type="Google" id="ProtNLM"/>
    </source>
</evidence>
<dbReference type="SUPFAM" id="SSF50974">
    <property type="entry name" value="Nitrous oxide reductase, N-terminal domain"/>
    <property type="match status" value="1"/>
</dbReference>